<reference evidence="1" key="2">
    <citation type="journal article" date="2015" name="Fish Shellfish Immunol.">
        <title>Early steps in the European eel (Anguilla anguilla)-Vibrio vulnificus interaction in the gills: Role of the RtxA13 toxin.</title>
        <authorList>
            <person name="Callol A."/>
            <person name="Pajuelo D."/>
            <person name="Ebbesson L."/>
            <person name="Teles M."/>
            <person name="MacKenzie S."/>
            <person name="Amaro C."/>
        </authorList>
    </citation>
    <scope>NUCLEOTIDE SEQUENCE</scope>
</reference>
<accession>A0A0E9PGN2</accession>
<dbReference type="AlphaFoldDB" id="A0A0E9PGN2"/>
<reference evidence="1" key="1">
    <citation type="submission" date="2014-11" db="EMBL/GenBank/DDBJ databases">
        <authorList>
            <person name="Amaro Gonzalez C."/>
        </authorList>
    </citation>
    <scope>NUCLEOTIDE SEQUENCE</scope>
</reference>
<proteinExistence type="predicted"/>
<protein>
    <submittedName>
        <fullName evidence="1">Uncharacterized protein</fullName>
    </submittedName>
</protein>
<name>A0A0E9PGN2_ANGAN</name>
<sequence>MYRKHSCDITEIHSVPFINSFSEEYFFLNIRIKNKHINAELVNWLFIK</sequence>
<evidence type="ECO:0000313" key="1">
    <source>
        <dbReference type="EMBL" id="JAH03013.1"/>
    </source>
</evidence>
<organism evidence="1">
    <name type="scientific">Anguilla anguilla</name>
    <name type="common">European freshwater eel</name>
    <name type="synonym">Muraena anguilla</name>
    <dbReference type="NCBI Taxonomy" id="7936"/>
    <lineage>
        <taxon>Eukaryota</taxon>
        <taxon>Metazoa</taxon>
        <taxon>Chordata</taxon>
        <taxon>Craniata</taxon>
        <taxon>Vertebrata</taxon>
        <taxon>Euteleostomi</taxon>
        <taxon>Actinopterygii</taxon>
        <taxon>Neopterygii</taxon>
        <taxon>Teleostei</taxon>
        <taxon>Anguilliformes</taxon>
        <taxon>Anguillidae</taxon>
        <taxon>Anguilla</taxon>
    </lineage>
</organism>
<dbReference type="EMBL" id="GBXM01105564">
    <property type="protein sequence ID" value="JAH03013.1"/>
    <property type="molecule type" value="Transcribed_RNA"/>
</dbReference>